<organism evidence="2">
    <name type="scientific">marine metagenome</name>
    <dbReference type="NCBI Taxonomy" id="408172"/>
    <lineage>
        <taxon>unclassified sequences</taxon>
        <taxon>metagenomes</taxon>
        <taxon>ecological metagenomes</taxon>
    </lineage>
</organism>
<accession>A0A383AWP3</accession>
<evidence type="ECO:0008006" key="3">
    <source>
        <dbReference type="Google" id="ProtNLM"/>
    </source>
</evidence>
<dbReference type="SUPFAM" id="SSF89796">
    <property type="entry name" value="CoA-transferase family III (CaiB/BaiF)"/>
    <property type="match status" value="1"/>
</dbReference>
<sequence>MLADMGADVLKVERLPSGDATRGFLPPDINGESAAFMMLNRGKRGVAVDLRAQAGVDVVHRLVSEADVLLENFRVGTMDRIGLGWEVLSESNPRLVYCQITGFGRTGPLS</sequence>
<evidence type="ECO:0000313" key="2">
    <source>
        <dbReference type="EMBL" id="SVE12132.1"/>
    </source>
</evidence>
<dbReference type="Gene3D" id="3.40.50.10540">
    <property type="entry name" value="Crotonobetainyl-coa:carnitine coa-transferase, domain 1"/>
    <property type="match status" value="1"/>
</dbReference>
<dbReference type="AlphaFoldDB" id="A0A383AWP3"/>
<protein>
    <recommendedName>
        <fullName evidence="3">CoA transferase</fullName>
    </recommendedName>
</protein>
<gene>
    <name evidence="2" type="ORF">METZ01_LOCUS464986</name>
</gene>
<proteinExistence type="predicted"/>
<dbReference type="InterPro" id="IPR023606">
    <property type="entry name" value="CoA-Trfase_III_dom_1_sf"/>
</dbReference>
<feature type="non-terminal residue" evidence="2">
    <location>
        <position position="110"/>
    </location>
</feature>
<dbReference type="PANTHER" id="PTHR48207">
    <property type="entry name" value="SUCCINATE--HYDROXYMETHYLGLUTARATE COA-TRANSFERASE"/>
    <property type="match status" value="1"/>
</dbReference>
<dbReference type="InterPro" id="IPR050483">
    <property type="entry name" value="CoA-transferase_III_domain"/>
</dbReference>
<evidence type="ECO:0000256" key="1">
    <source>
        <dbReference type="ARBA" id="ARBA00022679"/>
    </source>
</evidence>
<dbReference type="InterPro" id="IPR003673">
    <property type="entry name" value="CoA-Trfase_fam_III"/>
</dbReference>
<dbReference type="EMBL" id="UINC01195526">
    <property type="protein sequence ID" value="SVE12132.1"/>
    <property type="molecule type" value="Genomic_DNA"/>
</dbReference>
<dbReference type="Pfam" id="PF02515">
    <property type="entry name" value="CoA_transf_3"/>
    <property type="match status" value="1"/>
</dbReference>
<keyword evidence="1" id="KW-0808">Transferase</keyword>
<dbReference type="PANTHER" id="PTHR48207:SF4">
    <property type="entry name" value="BLL6097 PROTEIN"/>
    <property type="match status" value="1"/>
</dbReference>
<dbReference type="GO" id="GO:0008410">
    <property type="term" value="F:CoA-transferase activity"/>
    <property type="evidence" value="ECO:0007669"/>
    <property type="project" value="TreeGrafter"/>
</dbReference>
<name>A0A383AWP3_9ZZZZ</name>
<reference evidence="2" key="1">
    <citation type="submission" date="2018-05" db="EMBL/GenBank/DDBJ databases">
        <authorList>
            <person name="Lanie J.A."/>
            <person name="Ng W.-L."/>
            <person name="Kazmierczak K.M."/>
            <person name="Andrzejewski T.M."/>
            <person name="Davidsen T.M."/>
            <person name="Wayne K.J."/>
            <person name="Tettelin H."/>
            <person name="Glass J.I."/>
            <person name="Rusch D."/>
            <person name="Podicherti R."/>
            <person name="Tsui H.-C.T."/>
            <person name="Winkler M.E."/>
        </authorList>
    </citation>
    <scope>NUCLEOTIDE SEQUENCE</scope>
</reference>